<comment type="caution">
    <text evidence="2">The sequence shown here is derived from an EMBL/GenBank/DDBJ whole genome shotgun (WGS) entry which is preliminary data.</text>
</comment>
<accession>A0ABQ5ZTL2</accession>
<feature type="domain" description="N-acetyltransferase" evidence="1">
    <location>
        <begin position="25"/>
        <end position="158"/>
    </location>
</feature>
<dbReference type="PROSITE" id="PS51186">
    <property type="entry name" value="GNAT"/>
    <property type="match status" value="1"/>
</dbReference>
<name>A0ABQ5ZTL2_9HYPH</name>
<dbReference type="EMBL" id="BSOP01000051">
    <property type="protein sequence ID" value="GLR54371.1"/>
    <property type="molecule type" value="Genomic_DNA"/>
</dbReference>
<organism evidence="2 3">
    <name type="scientific">Shinella yambaruensis</name>
    <dbReference type="NCBI Taxonomy" id="415996"/>
    <lineage>
        <taxon>Bacteria</taxon>
        <taxon>Pseudomonadati</taxon>
        <taxon>Pseudomonadota</taxon>
        <taxon>Alphaproteobacteria</taxon>
        <taxon>Hyphomicrobiales</taxon>
        <taxon>Rhizobiaceae</taxon>
        <taxon>Shinella</taxon>
    </lineage>
</organism>
<protein>
    <recommendedName>
        <fullName evidence="1">N-acetyltransferase domain-containing protein</fullName>
    </recommendedName>
</protein>
<dbReference type="SUPFAM" id="SSF55729">
    <property type="entry name" value="Acyl-CoA N-acyltransferases (Nat)"/>
    <property type="match status" value="1"/>
</dbReference>
<evidence type="ECO:0000259" key="1">
    <source>
        <dbReference type="PROSITE" id="PS51186"/>
    </source>
</evidence>
<gene>
    <name evidence="2" type="ORF">GCM10007923_55880</name>
</gene>
<keyword evidence="3" id="KW-1185">Reference proteome</keyword>
<dbReference type="InterPro" id="IPR016181">
    <property type="entry name" value="Acyl_CoA_acyltransferase"/>
</dbReference>
<evidence type="ECO:0000313" key="3">
    <source>
        <dbReference type="Proteomes" id="UP001156702"/>
    </source>
</evidence>
<reference evidence="3" key="1">
    <citation type="journal article" date="2019" name="Int. J. Syst. Evol. Microbiol.">
        <title>The Global Catalogue of Microorganisms (GCM) 10K type strain sequencing project: providing services to taxonomists for standard genome sequencing and annotation.</title>
        <authorList>
            <consortium name="The Broad Institute Genomics Platform"/>
            <consortium name="The Broad Institute Genome Sequencing Center for Infectious Disease"/>
            <person name="Wu L."/>
            <person name="Ma J."/>
        </authorList>
    </citation>
    <scope>NUCLEOTIDE SEQUENCE [LARGE SCALE GENOMIC DNA]</scope>
    <source>
        <strain evidence="3">NBRC 102122</strain>
    </source>
</reference>
<proteinExistence type="predicted"/>
<dbReference type="InterPro" id="IPR000182">
    <property type="entry name" value="GNAT_dom"/>
</dbReference>
<dbReference type="Gene3D" id="3.40.630.30">
    <property type="match status" value="1"/>
</dbReference>
<evidence type="ECO:0000313" key="2">
    <source>
        <dbReference type="EMBL" id="GLR54371.1"/>
    </source>
</evidence>
<dbReference type="Pfam" id="PF00583">
    <property type="entry name" value="Acetyltransf_1"/>
    <property type="match status" value="1"/>
</dbReference>
<sequence length="158" mass="16672">MDYLVNLSRLSPDAALDARMAEAGVTIRRALAPEARLVTDWVADTFGNGWASETAIALTRQPPTVFIATRARRLVGFACHESIARGFFGPTGVEAQSRRLGIGHALLLACLFDLKAMGYGYAIIGDVGPSAFYEKTVGAMPIPGSAPGIYAGMLAVQG</sequence>
<dbReference type="Proteomes" id="UP001156702">
    <property type="component" value="Unassembled WGS sequence"/>
</dbReference>
<dbReference type="RefSeq" id="WP_244766531.1">
    <property type="nucleotide sequence ID" value="NZ_BSOP01000051.1"/>
</dbReference>